<evidence type="ECO:0000313" key="3">
    <source>
        <dbReference type="Proteomes" id="UP000001940"/>
    </source>
</evidence>
<dbReference type="GO" id="GO:0043025">
    <property type="term" value="C:neuronal cell body"/>
    <property type="evidence" value="ECO:0000314"/>
    <property type="project" value="WormBase"/>
</dbReference>
<dbReference type="eggNOG" id="ENOG502TGWJ">
    <property type="taxonomic scope" value="Eukaryota"/>
</dbReference>
<dbReference type="GO" id="GO:0030424">
    <property type="term" value="C:axon"/>
    <property type="evidence" value="ECO:0000314"/>
    <property type="project" value="WormBase"/>
</dbReference>
<evidence type="ECO:0000313" key="2">
    <source>
        <dbReference type="EMBL" id="CAA96664.1"/>
    </source>
</evidence>
<organism evidence="2 3">
    <name type="scientific">Caenorhabditis elegans</name>
    <dbReference type="NCBI Taxonomy" id="6239"/>
    <lineage>
        <taxon>Eukaryota</taxon>
        <taxon>Metazoa</taxon>
        <taxon>Ecdysozoa</taxon>
        <taxon>Nematoda</taxon>
        <taxon>Chromadorea</taxon>
        <taxon>Rhabditida</taxon>
        <taxon>Rhabditina</taxon>
        <taxon>Rhabditomorpha</taxon>
        <taxon>Rhabditoidea</taxon>
        <taxon>Rhabditidae</taxon>
        <taxon>Peloderinae</taxon>
        <taxon>Caenorhabditis</taxon>
    </lineage>
</organism>
<sequence>MSVYGFNPIDNLPEYYNFAYSFNILTIFTIVTATYTIFSFGVTLKMCIFYLKNRNSDVLKSGLRADVFRIFLLMQLWNAFHVLLDFLVVRIPLTSIFTSYCSLYKPEVALKILTLLFTGCVYTSHLLTLAFCVQRVALLYADEYQKDIISKVFDIVCPILIVFGHSLGIPHLLLTTSCFQMGIPYPFGSIVITASRMDMPVYAIIYAISTNAMIVLIVVTTIFMFAKLHQKRKLSAELHRTYNSKSEKVLTATMIFIILPIVMPAILSIVDIFAYGLYPYIFLFRCICLDARAHIVSCYFYFTHQIFKKKQLNRVECESGQK</sequence>
<protein>
    <submittedName>
        <fullName evidence="2">Serpentine Receptor, class T</fullName>
    </submittedName>
</protein>
<dbReference type="EMBL" id="BX284605">
    <property type="protein sequence ID" value="CAA96664.1"/>
    <property type="molecule type" value="Genomic_DNA"/>
</dbReference>
<reference evidence="2 3" key="1">
    <citation type="journal article" date="1998" name="Science">
        <title>Genome sequence of the nematode C. elegans: a platform for investigating biology.</title>
        <authorList>
            <consortium name="The C. elegans sequencing consortium"/>
            <person name="Sulson J.E."/>
            <person name="Waterston R."/>
        </authorList>
    </citation>
    <scope>NUCLEOTIDE SEQUENCE [LARGE SCALE GENOMIC DNA]</scope>
    <source>
        <strain evidence="2 3">Bristol N2</strain>
    </source>
</reference>
<dbReference type="HOGENOM" id="CLU_049496_1_0_1"/>
<dbReference type="PIR" id="T24004">
    <property type="entry name" value="T24004"/>
</dbReference>
<dbReference type="GO" id="GO:0030425">
    <property type="term" value="C:dendrite"/>
    <property type="evidence" value="ECO:0000314"/>
    <property type="project" value="WormBase"/>
</dbReference>
<dbReference type="InParanoid" id="Q21785"/>
<dbReference type="RefSeq" id="NP_505538.1">
    <property type="nucleotide sequence ID" value="NM_073137.3"/>
</dbReference>
<dbReference type="KEGG" id="cel:CELE_R07B5.4"/>
<dbReference type="PANTHER" id="PTHR47516:SF1">
    <property type="entry name" value="SERPENTINE RECEPTOR, CLASS T-RELATED"/>
    <property type="match status" value="1"/>
</dbReference>
<feature type="transmembrane region" description="Helical" evidence="1">
    <location>
        <begin position="67"/>
        <end position="88"/>
    </location>
</feature>
<dbReference type="PANTHER" id="PTHR47516">
    <property type="entry name" value="SERPENTINE RECEPTOR, CLASS U-RELATED"/>
    <property type="match status" value="1"/>
</dbReference>
<name>Q21785_CAEEL</name>
<dbReference type="AGR" id="WB:WBGene00005701"/>
<dbReference type="Pfam" id="PF10322">
    <property type="entry name" value="7TM_GPCR_Sru"/>
    <property type="match status" value="1"/>
</dbReference>
<feature type="transmembrane region" description="Helical" evidence="1">
    <location>
        <begin position="20"/>
        <end position="46"/>
    </location>
</feature>
<dbReference type="AlphaFoldDB" id="Q21785"/>
<dbReference type="PaxDb" id="6239-R07B5.4"/>
<feature type="transmembrane region" description="Helical" evidence="1">
    <location>
        <begin position="108"/>
        <end position="131"/>
    </location>
</feature>
<dbReference type="UCSC" id="R07B5.4">
    <property type="organism name" value="c. elegans"/>
</dbReference>
<dbReference type="STRING" id="6239.R07B5.4.1"/>
<dbReference type="Proteomes" id="UP000001940">
    <property type="component" value="Chromosome V"/>
</dbReference>
<keyword evidence="1" id="KW-0812">Transmembrane</keyword>
<keyword evidence="2" id="KW-0675">Receptor</keyword>
<feature type="transmembrane region" description="Helical" evidence="1">
    <location>
        <begin position="203"/>
        <end position="228"/>
    </location>
</feature>
<dbReference type="WormBase" id="R07B5.4">
    <property type="protein sequence ID" value="CE06258"/>
    <property type="gene ID" value="WBGene00005701"/>
    <property type="gene designation" value="sru-38"/>
</dbReference>
<proteinExistence type="predicted"/>
<evidence type="ECO:0000256" key="1">
    <source>
        <dbReference type="SAM" id="Phobius"/>
    </source>
</evidence>
<keyword evidence="1" id="KW-0472">Membrane</keyword>
<accession>Q21785</accession>
<evidence type="ECO:0000313" key="4">
    <source>
        <dbReference type="WormBase" id="R07B5.4"/>
    </source>
</evidence>
<dbReference type="CTD" id="187651"/>
<keyword evidence="3" id="KW-1185">Reference proteome</keyword>
<feature type="transmembrane region" description="Helical" evidence="1">
    <location>
        <begin position="280"/>
        <end position="302"/>
    </location>
</feature>
<keyword evidence="1" id="KW-1133">Transmembrane helix</keyword>
<gene>
    <name evidence="2 4" type="primary">sru-38</name>
    <name evidence="2" type="ORF">CELE_R07B5.4</name>
    <name evidence="4" type="ORF">R07B5.4</name>
</gene>
<dbReference type="InterPro" id="IPR003839">
    <property type="entry name" value="7TM_GPCR_serpentine_rcpt_Sru"/>
</dbReference>
<dbReference type="GO" id="GO:0097730">
    <property type="term" value="C:non-motile cilium"/>
    <property type="evidence" value="ECO:0000314"/>
    <property type="project" value="WormBase"/>
</dbReference>
<dbReference type="OrthoDB" id="5829192at2759"/>
<dbReference type="FunCoup" id="Q21785">
    <property type="interactions" value="11"/>
</dbReference>
<feature type="transmembrane region" description="Helical" evidence="1">
    <location>
        <begin position="152"/>
        <end position="174"/>
    </location>
</feature>
<dbReference type="PhylomeDB" id="Q21785"/>
<dbReference type="OMA" id="IFTSYCS"/>
<feature type="transmembrane region" description="Helical" evidence="1">
    <location>
        <begin position="249"/>
        <end position="274"/>
    </location>
</feature>
<dbReference type="GeneID" id="187651"/>